<dbReference type="CDD" id="cd11304">
    <property type="entry name" value="Cadherin_repeat"/>
    <property type="match status" value="1"/>
</dbReference>
<dbReference type="Pfam" id="PF07714">
    <property type="entry name" value="PK_Tyr_Ser-Thr"/>
    <property type="match status" value="1"/>
</dbReference>
<dbReference type="KEGG" id="bbel:109467632"/>
<gene>
    <name evidence="5" type="primary">LOC109467632</name>
</gene>
<dbReference type="Gene3D" id="2.60.40.60">
    <property type="entry name" value="Cadherins"/>
    <property type="match status" value="1"/>
</dbReference>
<evidence type="ECO:0000313" key="4">
    <source>
        <dbReference type="Proteomes" id="UP000515135"/>
    </source>
</evidence>
<dbReference type="Gene3D" id="1.10.510.10">
    <property type="entry name" value="Transferase(Phosphotransferase) domain 1"/>
    <property type="match status" value="1"/>
</dbReference>
<dbReference type="SUPFAM" id="SSF56112">
    <property type="entry name" value="Protein kinase-like (PK-like)"/>
    <property type="match status" value="1"/>
</dbReference>
<protein>
    <submittedName>
        <fullName evidence="5">High affinity nerve growth factor receptor-like</fullName>
    </submittedName>
</protein>
<dbReference type="GO" id="GO:0005524">
    <property type="term" value="F:ATP binding"/>
    <property type="evidence" value="ECO:0007669"/>
    <property type="project" value="UniProtKB-KW"/>
</dbReference>
<dbReference type="GeneID" id="109467632"/>
<dbReference type="SUPFAM" id="SSF49313">
    <property type="entry name" value="Cadherin-like"/>
    <property type="match status" value="1"/>
</dbReference>
<dbReference type="PRINTS" id="PR00109">
    <property type="entry name" value="TYRKINASE"/>
</dbReference>
<sequence length="374" mass="42466">MQTFKSLFSLVAFLALSNVACSTTPLYATVPENAAIGRNVTSVLTTSQMGEDDVQCEIVEGDEHGRFMITTCRITVARPLDYDVSPMYNLRIRKGHLLIDNAYVTVAVKSVRAEDKLCYQAFCREVSALIAVHENREHNNGASNIVRLFGVITKSTPKGVLLEYANGDLLQLLKRLKQQTERRRLGRVLLLSDVLRYAVHISRALEELRRLPIAHGDVAARNVLISGDDVAKLTDFGLARDVYSTISHAASVKTDAEELLPLKWMALESLKYRHFTCESDTWSFGVLLWEIAAFGEEPSYQEMVRLTYPNLVEFLRRGMRLLKPRGCPNRLYDVMRSCWRQEPSARPTPEELEQKLTECRHEIDLQFVEKETTV</sequence>
<feature type="signal peptide" evidence="2">
    <location>
        <begin position="1"/>
        <end position="22"/>
    </location>
</feature>
<dbReference type="Proteomes" id="UP000515135">
    <property type="component" value="Unplaced"/>
</dbReference>
<evidence type="ECO:0000256" key="2">
    <source>
        <dbReference type="SAM" id="SignalP"/>
    </source>
</evidence>
<dbReference type="InterPro" id="IPR011009">
    <property type="entry name" value="Kinase-like_dom_sf"/>
</dbReference>
<dbReference type="InterPro" id="IPR050122">
    <property type="entry name" value="RTK"/>
</dbReference>
<dbReference type="GO" id="GO:0043235">
    <property type="term" value="C:receptor complex"/>
    <property type="evidence" value="ECO:0007669"/>
    <property type="project" value="TreeGrafter"/>
</dbReference>
<dbReference type="InterPro" id="IPR001245">
    <property type="entry name" value="Ser-Thr/Tyr_kinase_cat_dom"/>
</dbReference>
<evidence type="ECO:0000313" key="5">
    <source>
        <dbReference type="RefSeq" id="XP_019621264.1"/>
    </source>
</evidence>
<evidence type="ECO:0000256" key="1">
    <source>
        <dbReference type="ARBA" id="ARBA00022840"/>
    </source>
</evidence>
<reference evidence="5" key="1">
    <citation type="submission" date="2025-08" db="UniProtKB">
        <authorList>
            <consortium name="RefSeq"/>
        </authorList>
    </citation>
    <scope>IDENTIFICATION</scope>
    <source>
        <tissue evidence="5">Gonad</tissue>
    </source>
</reference>
<proteinExistence type="predicted"/>
<dbReference type="GO" id="GO:0007169">
    <property type="term" value="P:cell surface receptor protein tyrosine kinase signaling pathway"/>
    <property type="evidence" value="ECO:0007669"/>
    <property type="project" value="TreeGrafter"/>
</dbReference>
<dbReference type="GO" id="GO:0005886">
    <property type="term" value="C:plasma membrane"/>
    <property type="evidence" value="ECO:0007669"/>
    <property type="project" value="TreeGrafter"/>
</dbReference>
<dbReference type="PANTHER" id="PTHR24416">
    <property type="entry name" value="TYROSINE-PROTEIN KINASE RECEPTOR"/>
    <property type="match status" value="1"/>
</dbReference>
<name>A0A6P4YH67_BRABE</name>
<dbReference type="GO" id="GO:0005509">
    <property type="term" value="F:calcium ion binding"/>
    <property type="evidence" value="ECO:0007669"/>
    <property type="project" value="InterPro"/>
</dbReference>
<dbReference type="GO" id="GO:0004714">
    <property type="term" value="F:transmembrane receptor protein tyrosine kinase activity"/>
    <property type="evidence" value="ECO:0007669"/>
    <property type="project" value="TreeGrafter"/>
</dbReference>
<dbReference type="PANTHER" id="PTHR24416:SF617">
    <property type="entry name" value="RET ONCOGENE, ISOFORM A"/>
    <property type="match status" value="1"/>
</dbReference>
<keyword evidence="1" id="KW-0547">Nucleotide-binding</keyword>
<dbReference type="AlphaFoldDB" id="A0A6P4YH67"/>
<dbReference type="FunFam" id="1.10.510.10:FF:000593">
    <property type="entry name" value="Uncharacterized protein"/>
    <property type="match status" value="1"/>
</dbReference>
<dbReference type="OrthoDB" id="4062651at2759"/>
<dbReference type="PROSITE" id="PS50011">
    <property type="entry name" value="PROTEIN_KINASE_DOM"/>
    <property type="match status" value="1"/>
</dbReference>
<dbReference type="InterPro" id="IPR015919">
    <property type="entry name" value="Cadherin-like_sf"/>
</dbReference>
<feature type="chain" id="PRO_5028065607" evidence="2">
    <location>
        <begin position="23"/>
        <end position="374"/>
    </location>
</feature>
<organism evidence="4 5">
    <name type="scientific">Branchiostoma belcheri</name>
    <name type="common">Amphioxus</name>
    <dbReference type="NCBI Taxonomy" id="7741"/>
    <lineage>
        <taxon>Eukaryota</taxon>
        <taxon>Metazoa</taxon>
        <taxon>Chordata</taxon>
        <taxon>Cephalochordata</taxon>
        <taxon>Leptocardii</taxon>
        <taxon>Amphioxiformes</taxon>
        <taxon>Branchiostomatidae</taxon>
        <taxon>Branchiostoma</taxon>
    </lineage>
</organism>
<accession>A0A6P4YH67</accession>
<keyword evidence="4" id="KW-1185">Reference proteome</keyword>
<dbReference type="InterPro" id="IPR000719">
    <property type="entry name" value="Prot_kinase_dom"/>
</dbReference>
<feature type="domain" description="Protein kinase" evidence="3">
    <location>
        <begin position="30"/>
        <end position="364"/>
    </location>
</feature>
<keyword evidence="2" id="KW-0732">Signal</keyword>
<dbReference type="RefSeq" id="XP_019621264.1">
    <property type="nucleotide sequence ID" value="XM_019765705.1"/>
</dbReference>
<evidence type="ECO:0000259" key="3">
    <source>
        <dbReference type="PROSITE" id="PS50011"/>
    </source>
</evidence>
<keyword evidence="1" id="KW-0067">ATP-binding</keyword>